<evidence type="ECO:0000313" key="1">
    <source>
        <dbReference type="EMBL" id="VDN83769.1"/>
    </source>
</evidence>
<evidence type="ECO:0000313" key="3">
    <source>
        <dbReference type="WBParaSite" id="BPAG_0000261301-mRNA-1"/>
    </source>
</evidence>
<protein>
    <submittedName>
        <fullName evidence="3">DUF4325 domain-containing protein</fullName>
    </submittedName>
</protein>
<accession>A0A0N4T333</accession>
<reference evidence="1 2" key="2">
    <citation type="submission" date="2018-11" db="EMBL/GenBank/DDBJ databases">
        <authorList>
            <consortium name="Pathogen Informatics"/>
        </authorList>
    </citation>
    <scope>NUCLEOTIDE SEQUENCE [LARGE SCALE GENOMIC DNA]</scope>
</reference>
<keyword evidence="2" id="KW-1185">Reference proteome</keyword>
<dbReference type="AlphaFoldDB" id="A0A0N4T333"/>
<reference evidence="3" key="1">
    <citation type="submission" date="2017-02" db="UniProtKB">
        <authorList>
            <consortium name="WormBaseParasite"/>
        </authorList>
    </citation>
    <scope>IDENTIFICATION</scope>
</reference>
<gene>
    <name evidence="1" type="ORF">BPAG_LOCUS2583</name>
</gene>
<proteinExistence type="predicted"/>
<organism evidence="3">
    <name type="scientific">Brugia pahangi</name>
    <name type="common">Filarial nematode worm</name>
    <dbReference type="NCBI Taxonomy" id="6280"/>
    <lineage>
        <taxon>Eukaryota</taxon>
        <taxon>Metazoa</taxon>
        <taxon>Ecdysozoa</taxon>
        <taxon>Nematoda</taxon>
        <taxon>Chromadorea</taxon>
        <taxon>Rhabditida</taxon>
        <taxon>Spirurina</taxon>
        <taxon>Spiruromorpha</taxon>
        <taxon>Filarioidea</taxon>
        <taxon>Onchocercidae</taxon>
        <taxon>Brugia</taxon>
    </lineage>
</organism>
<evidence type="ECO:0000313" key="2">
    <source>
        <dbReference type="Proteomes" id="UP000278627"/>
    </source>
</evidence>
<dbReference type="STRING" id="6280.A0A0N4T333"/>
<dbReference type="EMBL" id="UZAD01000414">
    <property type="protein sequence ID" value="VDN83769.1"/>
    <property type="molecule type" value="Genomic_DNA"/>
</dbReference>
<dbReference type="Proteomes" id="UP000278627">
    <property type="component" value="Unassembled WGS sequence"/>
</dbReference>
<dbReference type="WBParaSite" id="BPAG_0000261301-mRNA-1">
    <property type="protein sequence ID" value="BPAG_0000261301-mRNA-1"/>
    <property type="gene ID" value="BPAG_0000261301"/>
</dbReference>
<name>A0A0N4T333_BRUPA</name>
<sequence length="102" mass="11798">MLDILWVVPEDIRKYYLQGELRIDRLEAEVYLKWSANIGFINRIKIVLENGFSCNASACLLTAFSDIFRKLISSQAIQETLPSGKEITVQKMVCQILRTRFL</sequence>